<reference evidence="7 8" key="1">
    <citation type="journal article" date="2019" name="Int. J. Syst. Evol. Microbiol.">
        <title>The Global Catalogue of Microorganisms (GCM) 10K type strain sequencing project: providing services to taxonomists for standard genome sequencing and annotation.</title>
        <authorList>
            <consortium name="The Broad Institute Genomics Platform"/>
            <consortium name="The Broad Institute Genome Sequencing Center for Infectious Disease"/>
            <person name="Wu L."/>
            <person name="Ma J."/>
        </authorList>
    </citation>
    <scope>NUCLEOTIDE SEQUENCE [LARGE SCALE GENOMIC DNA]</scope>
    <source>
        <strain evidence="7 8">JCM 30072</strain>
    </source>
</reference>
<keyword evidence="2" id="KW-1003">Cell membrane</keyword>
<evidence type="ECO:0000256" key="5">
    <source>
        <dbReference type="ARBA" id="ARBA00023136"/>
    </source>
</evidence>
<dbReference type="Pfam" id="PF02653">
    <property type="entry name" value="BPD_transp_2"/>
    <property type="match status" value="1"/>
</dbReference>
<dbReference type="AlphaFoldDB" id="A0ABD5W1V4"/>
<dbReference type="InterPro" id="IPR043428">
    <property type="entry name" value="LivM-like"/>
</dbReference>
<evidence type="ECO:0000256" key="3">
    <source>
        <dbReference type="ARBA" id="ARBA00022692"/>
    </source>
</evidence>
<evidence type="ECO:0000256" key="2">
    <source>
        <dbReference type="ARBA" id="ARBA00022475"/>
    </source>
</evidence>
<feature type="transmembrane region" description="Helical" evidence="6">
    <location>
        <begin position="126"/>
        <end position="153"/>
    </location>
</feature>
<evidence type="ECO:0000256" key="1">
    <source>
        <dbReference type="ARBA" id="ARBA00004651"/>
    </source>
</evidence>
<protein>
    <submittedName>
        <fullName evidence="7">Branched-chain amino acid ABC transporter permease</fullName>
    </submittedName>
</protein>
<dbReference type="RefSeq" id="WP_382186822.1">
    <property type="nucleotide sequence ID" value="NZ_JBHSZI010000001.1"/>
</dbReference>
<keyword evidence="4 6" id="KW-1133">Transmembrane helix</keyword>
<accession>A0ABD5W1V4</accession>
<comment type="caution">
    <text evidence="7">The sequence shown here is derived from an EMBL/GenBank/DDBJ whole genome shotgun (WGS) entry which is preliminary data.</text>
</comment>
<dbReference type="CDD" id="cd06581">
    <property type="entry name" value="TM_PBP1_LivM_like"/>
    <property type="match status" value="1"/>
</dbReference>
<comment type="subcellular location">
    <subcellularLocation>
        <location evidence="1">Cell membrane</location>
        <topology evidence="1">Multi-pass membrane protein</topology>
    </subcellularLocation>
</comment>
<feature type="transmembrane region" description="Helical" evidence="6">
    <location>
        <begin position="91"/>
        <end position="114"/>
    </location>
</feature>
<evidence type="ECO:0000256" key="4">
    <source>
        <dbReference type="ARBA" id="ARBA00022989"/>
    </source>
</evidence>
<dbReference type="Proteomes" id="UP001596445">
    <property type="component" value="Unassembled WGS sequence"/>
</dbReference>
<keyword evidence="3 6" id="KW-0812">Transmembrane</keyword>
<keyword evidence="8" id="KW-1185">Reference proteome</keyword>
<evidence type="ECO:0000313" key="7">
    <source>
        <dbReference type="EMBL" id="MFC7057947.1"/>
    </source>
</evidence>
<dbReference type="EMBL" id="JBHSZI010000001">
    <property type="protein sequence ID" value="MFC7057947.1"/>
    <property type="molecule type" value="Genomic_DNA"/>
</dbReference>
<dbReference type="InterPro" id="IPR001851">
    <property type="entry name" value="ABC_transp_permease"/>
</dbReference>
<proteinExistence type="predicted"/>
<keyword evidence="5 6" id="KW-0472">Membrane</keyword>
<feature type="transmembrane region" description="Helical" evidence="6">
    <location>
        <begin position="43"/>
        <end position="60"/>
    </location>
</feature>
<dbReference type="GO" id="GO:0005886">
    <property type="term" value="C:plasma membrane"/>
    <property type="evidence" value="ECO:0007669"/>
    <property type="project" value="UniProtKB-SubCell"/>
</dbReference>
<sequence length="209" mass="23270">MAVQFFFRRGEFEVIHGGTQQSMPGEIGLVGDALTIGSANEEYFFALVMLAVFALLTMNLSRTGIARMFRALHENDLSAQVLGINRFRNKLLAYAIGGFMVGVAGALYTIYIGFITPEFFSIDITLLHYMMLLLGGMGRVWGVILGVTTVELLNHYILQTLIDIFPEGTALEPMFFGIIIIVVLIVEPKGLMAALGQLKEYLRKWPYAY</sequence>
<feature type="transmembrane region" description="Helical" evidence="6">
    <location>
        <begin position="174"/>
        <end position="195"/>
    </location>
</feature>
<dbReference type="PANTHER" id="PTHR30482">
    <property type="entry name" value="HIGH-AFFINITY BRANCHED-CHAIN AMINO ACID TRANSPORT SYSTEM PERMEASE"/>
    <property type="match status" value="1"/>
</dbReference>
<name>A0ABD5W1V4_9EURY</name>
<organism evidence="7 8">
    <name type="scientific">Halovenus salina</name>
    <dbReference type="NCBI Taxonomy" id="1510225"/>
    <lineage>
        <taxon>Archaea</taxon>
        <taxon>Methanobacteriati</taxon>
        <taxon>Methanobacteriota</taxon>
        <taxon>Stenosarchaea group</taxon>
        <taxon>Halobacteria</taxon>
        <taxon>Halobacteriales</taxon>
        <taxon>Haloarculaceae</taxon>
        <taxon>Halovenus</taxon>
    </lineage>
</organism>
<evidence type="ECO:0000256" key="6">
    <source>
        <dbReference type="SAM" id="Phobius"/>
    </source>
</evidence>
<evidence type="ECO:0000313" key="8">
    <source>
        <dbReference type="Proteomes" id="UP001596445"/>
    </source>
</evidence>
<dbReference type="PANTHER" id="PTHR30482:SF10">
    <property type="entry name" value="HIGH-AFFINITY BRANCHED-CHAIN AMINO ACID TRANSPORT PROTEIN BRAE"/>
    <property type="match status" value="1"/>
</dbReference>
<gene>
    <name evidence="7" type="ORF">ACFQQG_06925</name>
</gene>